<comment type="caution">
    <text evidence="3">The sequence shown here is derived from an EMBL/GenBank/DDBJ whole genome shotgun (WGS) entry which is preliminary data.</text>
</comment>
<dbReference type="CDD" id="cd02972">
    <property type="entry name" value="DsbA_family"/>
    <property type="match status" value="1"/>
</dbReference>
<sequence length="339" mass="36704">MGKASRRASRERLKQERMKARQRAKRNKILAVIGAAVAVIALVVGAGTLYFYQQKKEAQEFAEQYDSLPSQALQQDGSVVLAKEDTQAPVVEVYADFQCPACRQLEESTGPTLQKLAADGDAIVHYRPVSIFATQGSPTGSNSLRGAAAARAAADYGKFVEYHDILFQNQGAENATGFEPDELKEWGNTVGIDDPEFDERVDAESETVDEFSGDYLSDLVEQARSEFGQQEMQNMALDELVQWGDENGLDSSFMDGTYVEEVVQATGEVKRKYPEEFQGTPAVFVNGSALGNEAYSADGMEQAVQDAEAGTVDTEPADSGDGASPDAEAETDDSADSEK</sequence>
<dbReference type="RefSeq" id="WP_141922817.1">
    <property type="nucleotide sequence ID" value="NZ_VFQC01000001.1"/>
</dbReference>
<dbReference type="Pfam" id="PF13462">
    <property type="entry name" value="Thioredoxin_4"/>
    <property type="match status" value="1"/>
</dbReference>
<dbReference type="InterPro" id="IPR036249">
    <property type="entry name" value="Thioredoxin-like_sf"/>
</dbReference>
<evidence type="ECO:0000313" key="4">
    <source>
        <dbReference type="Proteomes" id="UP000317422"/>
    </source>
</evidence>
<evidence type="ECO:0000313" key="3">
    <source>
        <dbReference type="EMBL" id="TQN31458.1"/>
    </source>
</evidence>
<dbReference type="Proteomes" id="UP000317422">
    <property type="component" value="Unassembled WGS sequence"/>
</dbReference>
<evidence type="ECO:0000256" key="1">
    <source>
        <dbReference type="SAM" id="MobiDB-lite"/>
    </source>
</evidence>
<dbReference type="SUPFAM" id="SSF52833">
    <property type="entry name" value="Thioredoxin-like"/>
    <property type="match status" value="1"/>
</dbReference>
<organism evidence="3 4">
    <name type="scientific">Haloactinospora alba</name>
    <dbReference type="NCBI Taxonomy" id="405555"/>
    <lineage>
        <taxon>Bacteria</taxon>
        <taxon>Bacillati</taxon>
        <taxon>Actinomycetota</taxon>
        <taxon>Actinomycetes</taxon>
        <taxon>Streptosporangiales</taxon>
        <taxon>Nocardiopsidaceae</taxon>
        <taxon>Haloactinospora</taxon>
    </lineage>
</organism>
<protein>
    <submittedName>
        <fullName evidence="3">Thioredoxin-like protein</fullName>
    </submittedName>
</protein>
<dbReference type="AlphaFoldDB" id="A0A543NHY4"/>
<accession>A0A543NHY4</accession>
<reference evidence="3 4" key="1">
    <citation type="submission" date="2019-06" db="EMBL/GenBank/DDBJ databases">
        <title>Sequencing the genomes of 1000 actinobacteria strains.</title>
        <authorList>
            <person name="Klenk H.-P."/>
        </authorList>
    </citation>
    <scope>NUCLEOTIDE SEQUENCE [LARGE SCALE GENOMIC DNA]</scope>
    <source>
        <strain evidence="3 4">DSM 45015</strain>
    </source>
</reference>
<feature type="compositionally biased region" description="Acidic residues" evidence="1">
    <location>
        <begin position="327"/>
        <end position="339"/>
    </location>
</feature>
<dbReference type="InterPro" id="IPR012336">
    <property type="entry name" value="Thioredoxin-like_fold"/>
</dbReference>
<feature type="region of interest" description="Disordered" evidence="1">
    <location>
        <begin position="296"/>
        <end position="339"/>
    </location>
</feature>
<keyword evidence="4" id="KW-1185">Reference proteome</keyword>
<dbReference type="Gene3D" id="3.40.30.10">
    <property type="entry name" value="Glutaredoxin"/>
    <property type="match status" value="1"/>
</dbReference>
<name>A0A543NHY4_9ACTN</name>
<dbReference type="EMBL" id="VFQC01000001">
    <property type="protein sequence ID" value="TQN31458.1"/>
    <property type="molecule type" value="Genomic_DNA"/>
</dbReference>
<feature type="domain" description="Thioredoxin-like fold" evidence="2">
    <location>
        <begin position="86"/>
        <end position="290"/>
    </location>
</feature>
<evidence type="ECO:0000259" key="2">
    <source>
        <dbReference type="Pfam" id="PF13462"/>
    </source>
</evidence>
<gene>
    <name evidence="3" type="ORF">FHX37_1362</name>
</gene>
<proteinExistence type="predicted"/>
<dbReference type="OrthoDB" id="4135024at2"/>